<evidence type="ECO:0000256" key="1">
    <source>
        <dbReference type="ARBA" id="ARBA00004123"/>
    </source>
</evidence>
<dbReference type="Proteomes" id="UP000749559">
    <property type="component" value="Unassembled WGS sequence"/>
</dbReference>
<dbReference type="FunFam" id="2.130.10.10:FF:000422">
    <property type="entry name" value="BCAS3 microtubule-associated cell migration factor"/>
    <property type="match status" value="1"/>
</dbReference>
<feature type="domain" description="BCAS3" evidence="18">
    <location>
        <begin position="611"/>
        <end position="765"/>
    </location>
</feature>
<evidence type="ECO:0000256" key="10">
    <source>
        <dbReference type="ARBA" id="ARBA00023015"/>
    </source>
</evidence>
<keyword evidence="10" id="KW-0805">Transcription regulation</keyword>
<feature type="non-terminal residue" evidence="20">
    <location>
        <position position="1"/>
    </location>
</feature>
<dbReference type="GO" id="GO:0000407">
    <property type="term" value="C:phagophore assembly site"/>
    <property type="evidence" value="ECO:0007669"/>
    <property type="project" value="UniProtKB-SubCell"/>
</dbReference>
<dbReference type="Pfam" id="PF12490">
    <property type="entry name" value="BCAS3"/>
    <property type="match status" value="1"/>
</dbReference>
<dbReference type="InterPro" id="IPR048382">
    <property type="entry name" value="BCAS3_WD40"/>
</dbReference>
<evidence type="ECO:0000256" key="13">
    <source>
        <dbReference type="ARBA" id="ARBA00023242"/>
    </source>
</evidence>
<evidence type="ECO:0000256" key="16">
    <source>
        <dbReference type="ARBA" id="ARBA00074831"/>
    </source>
</evidence>
<dbReference type="EMBL" id="CAIIXF020000012">
    <property type="protein sequence ID" value="CAH1800471.1"/>
    <property type="molecule type" value="Genomic_DNA"/>
</dbReference>
<dbReference type="OrthoDB" id="25778at2759"/>
<keyword evidence="11" id="KW-0804">Transcription</keyword>
<accession>A0A8S4Q2M5</accession>
<evidence type="ECO:0000259" key="18">
    <source>
        <dbReference type="Pfam" id="PF12490"/>
    </source>
</evidence>
<protein>
    <recommendedName>
        <fullName evidence="16">BCAS3 microtubule associated cell migration factor</fullName>
    </recommendedName>
</protein>
<evidence type="ECO:0000256" key="11">
    <source>
        <dbReference type="ARBA" id="ARBA00023163"/>
    </source>
</evidence>
<keyword evidence="9" id="KW-0007">Acetylation</keyword>
<feature type="region of interest" description="Disordered" evidence="17">
    <location>
        <begin position="654"/>
        <end position="684"/>
    </location>
</feature>
<evidence type="ECO:0000256" key="15">
    <source>
        <dbReference type="ARBA" id="ARBA00066095"/>
    </source>
</evidence>
<feature type="region of interest" description="Disordered" evidence="17">
    <location>
        <begin position="1"/>
        <end position="22"/>
    </location>
</feature>
<evidence type="ECO:0000256" key="17">
    <source>
        <dbReference type="SAM" id="MobiDB-lite"/>
    </source>
</evidence>
<dbReference type="GO" id="GO:0005634">
    <property type="term" value="C:nucleus"/>
    <property type="evidence" value="ECO:0007669"/>
    <property type="project" value="UniProtKB-SubCell"/>
</dbReference>
<dbReference type="InterPro" id="IPR015943">
    <property type="entry name" value="WD40/YVTN_repeat-like_dom_sf"/>
</dbReference>
<dbReference type="Gene3D" id="2.130.10.10">
    <property type="entry name" value="YVTN repeat-like/Quinoprotein amine dehydrogenase"/>
    <property type="match status" value="1"/>
</dbReference>
<proteinExistence type="inferred from homology"/>
<evidence type="ECO:0000256" key="7">
    <source>
        <dbReference type="ARBA" id="ARBA00022657"/>
    </source>
</evidence>
<evidence type="ECO:0000256" key="5">
    <source>
        <dbReference type="ARBA" id="ARBA00022499"/>
    </source>
</evidence>
<dbReference type="GO" id="GO:0005856">
    <property type="term" value="C:cytoskeleton"/>
    <property type="evidence" value="ECO:0007669"/>
    <property type="project" value="UniProtKB-SubCell"/>
</dbReference>
<evidence type="ECO:0000256" key="8">
    <source>
        <dbReference type="ARBA" id="ARBA00022843"/>
    </source>
</evidence>
<keyword evidence="21" id="KW-1185">Reference proteome</keyword>
<evidence type="ECO:0000313" key="20">
    <source>
        <dbReference type="EMBL" id="CAH1800471.1"/>
    </source>
</evidence>
<keyword evidence="13" id="KW-0539">Nucleus</keyword>
<evidence type="ECO:0000256" key="9">
    <source>
        <dbReference type="ARBA" id="ARBA00022990"/>
    </source>
</evidence>
<evidence type="ECO:0000256" key="3">
    <source>
        <dbReference type="ARBA" id="ARBA00004329"/>
    </source>
</evidence>
<sequence>MSAESPRRPSRGGGLVVRPQPMSDKSVMDSVVDFFQEALPQAYSGAQKPDDREKVLWVSFQEADLNDIGRNPDCRQQSGNTPPIVLVIGYSNGVQIWSIPGSGEAQELYSTRQGPVKTLKILPTPENVFGNKDVHAAQRPIVAICDSSSAGKPFCSVKFVSLRSGDEVHNIAFNNPVNDVHVNKRVVVVTFKEKIAAFDSCMFKQRFWVTSCFPCPGPNSNPIALGTRWLAYADKKLVAVHQSCGGVTGDGAQSYAATVISAAKTISKGLSMFSETVVSSVTGAKVSPTPQKKEMTHVHESGHTPGVVTIIDIQTIGEGQVNIAEESEGEGLIAHFPAHAAEPITTMAFDPTGTLLLCVPRLGHYFYVFRILAHPWSSSLGAVHHLHTLYRGETTAKVQDIAFTRDSRWVAISTLRGTTHVFPISTYGGPITVRTHTSPRTVNRASKFHKSAGLEDLTQKPQSGVTGQQISVAPSSGSPGTSPFHDHLIPSVNYQNALNSNMNNPRLPPYPHPYTVLPLVQVKQGTTLQSISSTVTNTKSKTTNPVVPSSESVCVASYFTKSRGWVLASPTTRDKEEQKRAVDSLFILNAYGVLSEYVLEPKPKSGLDKVTEDSPIEVTETPRAQWILTRGASNSELKPPLLSNNPLLLATDAVTTQQPSEDDCDGVPRTDSQSSLSSDHSSKGEWEDQWLSQVEIVTHIGPHRRLWMGPQFSFKTFQNVTNTTVLSSNSSALLSQSPETAFSTMDIVTEDVDLQSLKLHQARSSPVAMPGARGSRRHSSGSGSDHFTPNQYDNKSVLTIEAGSYEQSPSLSQIKRELCNVLK</sequence>
<comment type="similarity">
    <text evidence="14">Belongs to the BCAS3 family.</text>
</comment>
<keyword evidence="5" id="KW-1017">Isopeptide bond</keyword>
<dbReference type="Pfam" id="PF21034">
    <property type="entry name" value="BCAS3_WD40"/>
    <property type="match status" value="1"/>
</dbReference>
<keyword evidence="12" id="KW-0206">Cytoskeleton</keyword>
<evidence type="ECO:0000313" key="21">
    <source>
        <dbReference type="Proteomes" id="UP000749559"/>
    </source>
</evidence>
<keyword evidence="4" id="KW-0963">Cytoplasm</keyword>
<evidence type="ECO:0000259" key="19">
    <source>
        <dbReference type="Pfam" id="PF21034"/>
    </source>
</evidence>
<comment type="caution">
    <text evidence="20">The sequence shown here is derived from an EMBL/GenBank/DDBJ whole genome shotgun (WGS) entry which is preliminary data.</text>
</comment>
<evidence type="ECO:0000256" key="12">
    <source>
        <dbReference type="ARBA" id="ARBA00023212"/>
    </source>
</evidence>
<dbReference type="PANTHER" id="PTHR13268:SF0">
    <property type="entry name" value="BCAS3 MICROTUBULE ASSOCIATED CELL MIGRATION FACTOR"/>
    <property type="match status" value="1"/>
</dbReference>
<dbReference type="PANTHER" id="PTHR13268">
    <property type="entry name" value="BREAST CARCINOMA AMPLIFIED SEQUENCE 3"/>
    <property type="match status" value="1"/>
</dbReference>
<dbReference type="InterPro" id="IPR022175">
    <property type="entry name" value="BCAS3_dom"/>
</dbReference>
<gene>
    <name evidence="20" type="ORF">OFUS_LOCUS24351</name>
</gene>
<feature type="region of interest" description="Disordered" evidence="17">
    <location>
        <begin position="761"/>
        <end position="792"/>
    </location>
</feature>
<dbReference type="AlphaFoldDB" id="A0A8S4Q2M5"/>
<feature type="compositionally biased region" description="Polar residues" evidence="17">
    <location>
        <begin position="459"/>
        <end position="481"/>
    </location>
</feature>
<evidence type="ECO:0000256" key="6">
    <source>
        <dbReference type="ARBA" id="ARBA00022553"/>
    </source>
</evidence>
<keyword evidence="7" id="KW-0037">Angiogenesis</keyword>
<keyword evidence="6" id="KW-0597">Phosphoprotein</keyword>
<dbReference type="SUPFAM" id="SSF69322">
    <property type="entry name" value="Tricorn protease domain 2"/>
    <property type="match status" value="1"/>
</dbReference>
<keyword evidence="8" id="KW-0832">Ubl conjugation</keyword>
<organism evidence="20 21">
    <name type="scientific">Owenia fusiformis</name>
    <name type="common">Polychaete worm</name>
    <dbReference type="NCBI Taxonomy" id="6347"/>
    <lineage>
        <taxon>Eukaryota</taxon>
        <taxon>Metazoa</taxon>
        <taxon>Spiralia</taxon>
        <taxon>Lophotrochozoa</taxon>
        <taxon>Annelida</taxon>
        <taxon>Polychaeta</taxon>
        <taxon>Sedentaria</taxon>
        <taxon>Canalipalpata</taxon>
        <taxon>Sabellida</taxon>
        <taxon>Oweniida</taxon>
        <taxon>Oweniidae</taxon>
        <taxon>Owenia</taxon>
    </lineage>
</organism>
<comment type="subcellular location">
    <subcellularLocation>
        <location evidence="2">Cytoplasm</location>
        <location evidence="2">Cytoskeleton</location>
    </subcellularLocation>
    <subcellularLocation>
        <location evidence="1">Nucleus</location>
    </subcellularLocation>
    <subcellularLocation>
        <location evidence="3">Preautophagosomal structure</location>
    </subcellularLocation>
</comment>
<name>A0A8S4Q2M5_OWEFU</name>
<comment type="subunit">
    <text evidence="15">Interacts with histone H3, ESR1, KAT2B and PELP1; the interactions occur in a estrogen-dependent manner. Interacts with beta-tubulin and VIM. Interacts (via C-terminal) with PHAF1; the interaction is requrired for the association with the phagophore.</text>
</comment>
<feature type="region of interest" description="Disordered" evidence="17">
    <location>
        <begin position="458"/>
        <end position="481"/>
    </location>
</feature>
<evidence type="ECO:0000256" key="4">
    <source>
        <dbReference type="ARBA" id="ARBA00022490"/>
    </source>
</evidence>
<reference evidence="20" key="1">
    <citation type="submission" date="2022-03" db="EMBL/GenBank/DDBJ databases">
        <authorList>
            <person name="Martin C."/>
        </authorList>
    </citation>
    <scope>NUCLEOTIDE SEQUENCE</scope>
</reference>
<evidence type="ECO:0000256" key="2">
    <source>
        <dbReference type="ARBA" id="ARBA00004245"/>
    </source>
</evidence>
<dbReference type="InterPro" id="IPR045142">
    <property type="entry name" value="BCAS3-like"/>
</dbReference>
<dbReference type="GO" id="GO:0006914">
    <property type="term" value="P:autophagy"/>
    <property type="evidence" value="ECO:0007669"/>
    <property type="project" value="InterPro"/>
</dbReference>
<dbReference type="GO" id="GO:0042594">
    <property type="term" value="P:response to starvation"/>
    <property type="evidence" value="ECO:0007669"/>
    <property type="project" value="TreeGrafter"/>
</dbReference>
<evidence type="ECO:0000256" key="14">
    <source>
        <dbReference type="ARBA" id="ARBA00061169"/>
    </source>
</evidence>
<feature type="domain" description="BCAS3 WD40" evidence="19">
    <location>
        <begin position="53"/>
        <end position="524"/>
    </location>
</feature>